<name>A0ABQ2GFV7_9DEIO</name>
<comment type="caution">
    <text evidence="2">The sequence shown here is derived from an EMBL/GenBank/DDBJ whole genome shotgun (WGS) entry which is preliminary data.</text>
</comment>
<gene>
    <name evidence="2" type="ORF">GCM10010840_34230</name>
</gene>
<reference evidence="3" key="1">
    <citation type="journal article" date="2019" name="Int. J. Syst. Evol. Microbiol.">
        <title>The Global Catalogue of Microorganisms (GCM) 10K type strain sequencing project: providing services to taxonomists for standard genome sequencing and annotation.</title>
        <authorList>
            <consortium name="The Broad Institute Genomics Platform"/>
            <consortium name="The Broad Institute Genome Sequencing Center for Infectious Disease"/>
            <person name="Wu L."/>
            <person name="Ma J."/>
        </authorList>
    </citation>
    <scope>NUCLEOTIDE SEQUENCE [LARGE SCALE GENOMIC DNA]</scope>
    <source>
        <strain evidence="3">JCM 15442</strain>
    </source>
</reference>
<dbReference type="Proteomes" id="UP000639973">
    <property type="component" value="Unassembled WGS sequence"/>
</dbReference>
<protein>
    <submittedName>
        <fullName evidence="2">Uncharacterized protein</fullName>
    </submittedName>
</protein>
<feature type="region of interest" description="Disordered" evidence="1">
    <location>
        <begin position="51"/>
        <end position="74"/>
    </location>
</feature>
<dbReference type="EMBL" id="BMOL01000027">
    <property type="protein sequence ID" value="GGL93341.1"/>
    <property type="molecule type" value="Genomic_DNA"/>
</dbReference>
<sequence>MVTLAVTEYPGWVRDVVQALRTRRAQGFKPRSLGGAMVDAVRNPDKYVGASPLPAAAPRAGARTKSKPEPQPMLLPMTREKSLGMIGNAAKIKLGRAPHATALEKLAGLPVEAVAGLAAAARGRLTWRVRPSACAEHWEAEKTQAPTLAPPGLKKWDTFGPFPAAFRASTGVLHRL</sequence>
<evidence type="ECO:0000313" key="2">
    <source>
        <dbReference type="EMBL" id="GGL93341.1"/>
    </source>
</evidence>
<keyword evidence="3" id="KW-1185">Reference proteome</keyword>
<evidence type="ECO:0000256" key="1">
    <source>
        <dbReference type="SAM" id="MobiDB-lite"/>
    </source>
</evidence>
<organism evidence="2 3">
    <name type="scientific">Deinococcus aerolatus</name>
    <dbReference type="NCBI Taxonomy" id="522487"/>
    <lineage>
        <taxon>Bacteria</taxon>
        <taxon>Thermotogati</taxon>
        <taxon>Deinococcota</taxon>
        <taxon>Deinococci</taxon>
        <taxon>Deinococcales</taxon>
        <taxon>Deinococcaceae</taxon>
        <taxon>Deinococcus</taxon>
    </lineage>
</organism>
<evidence type="ECO:0000313" key="3">
    <source>
        <dbReference type="Proteomes" id="UP000639973"/>
    </source>
</evidence>
<feature type="compositionally biased region" description="Low complexity" evidence="1">
    <location>
        <begin position="51"/>
        <end position="63"/>
    </location>
</feature>
<proteinExistence type="predicted"/>
<accession>A0ABQ2GFV7</accession>